<organism evidence="2 3">
    <name type="scientific">Riccia fluitans</name>
    <dbReference type="NCBI Taxonomy" id="41844"/>
    <lineage>
        <taxon>Eukaryota</taxon>
        <taxon>Viridiplantae</taxon>
        <taxon>Streptophyta</taxon>
        <taxon>Embryophyta</taxon>
        <taxon>Marchantiophyta</taxon>
        <taxon>Marchantiopsida</taxon>
        <taxon>Marchantiidae</taxon>
        <taxon>Marchantiales</taxon>
        <taxon>Ricciaceae</taxon>
        <taxon>Riccia</taxon>
    </lineage>
</organism>
<sequence>MRYSRRNRRISLLRLTGTRLRFRTKGPKAKAEVEDVGCTSSSTLFQQLKDSNTCQEANEMILKLVTNGVPSKRDLFNAMKVIASKPEFFSYEQLSIIASQALQNKTFSENQRKLFCEMKKESPRPVPAEAEGRVSLGNEPKLHESPTDPKSIHQTATICDRANLELFRQLKDPATSHKAFNMVLKLVANGGSVPGSKGDLFNAVMIDIQHDLLLDVK</sequence>
<comment type="caution">
    <text evidence="2">The sequence shown here is derived from an EMBL/GenBank/DDBJ whole genome shotgun (WGS) entry which is preliminary data.</text>
</comment>
<protein>
    <submittedName>
        <fullName evidence="2">Uncharacterized protein</fullName>
    </submittedName>
</protein>
<dbReference type="Proteomes" id="UP001605036">
    <property type="component" value="Unassembled WGS sequence"/>
</dbReference>
<feature type="region of interest" description="Disordered" evidence="1">
    <location>
        <begin position="120"/>
        <end position="152"/>
    </location>
</feature>
<accession>A0ABD1Z0H3</accession>
<evidence type="ECO:0000313" key="2">
    <source>
        <dbReference type="EMBL" id="KAL2636233.1"/>
    </source>
</evidence>
<feature type="compositionally biased region" description="Basic and acidic residues" evidence="1">
    <location>
        <begin position="140"/>
        <end position="151"/>
    </location>
</feature>
<evidence type="ECO:0000256" key="1">
    <source>
        <dbReference type="SAM" id="MobiDB-lite"/>
    </source>
</evidence>
<evidence type="ECO:0000313" key="3">
    <source>
        <dbReference type="Proteomes" id="UP001605036"/>
    </source>
</evidence>
<keyword evidence="3" id="KW-1185">Reference proteome</keyword>
<gene>
    <name evidence="2" type="ORF">R1flu_007712</name>
</gene>
<reference evidence="2 3" key="1">
    <citation type="submission" date="2024-09" db="EMBL/GenBank/DDBJ databases">
        <title>Chromosome-scale assembly of Riccia fluitans.</title>
        <authorList>
            <person name="Paukszto L."/>
            <person name="Sawicki J."/>
            <person name="Karawczyk K."/>
            <person name="Piernik-Szablinska J."/>
            <person name="Szczecinska M."/>
            <person name="Mazdziarz M."/>
        </authorList>
    </citation>
    <scope>NUCLEOTIDE SEQUENCE [LARGE SCALE GENOMIC DNA]</scope>
    <source>
        <strain evidence="2">Rf_01</strain>
        <tissue evidence="2">Aerial parts of the thallus</tissue>
    </source>
</reference>
<dbReference type="AlphaFoldDB" id="A0ABD1Z0H3"/>
<name>A0ABD1Z0H3_9MARC</name>
<dbReference type="EMBL" id="JBHFFA010000003">
    <property type="protein sequence ID" value="KAL2636233.1"/>
    <property type="molecule type" value="Genomic_DNA"/>
</dbReference>
<proteinExistence type="predicted"/>